<dbReference type="InterPro" id="IPR029063">
    <property type="entry name" value="SAM-dependent_MTases_sf"/>
</dbReference>
<accession>E8R5B4</accession>
<dbReference type="GO" id="GO:0032259">
    <property type="term" value="P:methylation"/>
    <property type="evidence" value="ECO:0007669"/>
    <property type="project" value="UniProtKB-KW"/>
</dbReference>
<evidence type="ECO:0000259" key="2">
    <source>
        <dbReference type="Pfam" id="PF05050"/>
    </source>
</evidence>
<proteinExistence type="predicted"/>
<dbReference type="Gene3D" id="3.40.50.150">
    <property type="entry name" value="Vaccinia Virus protein VP39"/>
    <property type="match status" value="1"/>
</dbReference>
<dbReference type="PANTHER" id="PTHR34203:SF15">
    <property type="entry name" value="SLL1173 PROTEIN"/>
    <property type="match status" value="1"/>
</dbReference>
<dbReference type="Proteomes" id="UP000008631">
    <property type="component" value="Chromosome"/>
</dbReference>
<dbReference type="InterPro" id="IPR052514">
    <property type="entry name" value="SAM-dependent_MTase"/>
</dbReference>
<dbReference type="Pfam" id="PF05050">
    <property type="entry name" value="Methyltransf_21"/>
    <property type="match status" value="1"/>
</dbReference>
<feature type="region of interest" description="Disordered" evidence="1">
    <location>
        <begin position="169"/>
        <end position="188"/>
    </location>
</feature>
<evidence type="ECO:0000313" key="3">
    <source>
        <dbReference type="EMBL" id="ADV63867.1"/>
    </source>
</evidence>
<organism evidence="3 4">
    <name type="scientific">Isosphaera pallida (strain ATCC 43644 / DSM 9630 / IS1B)</name>
    <dbReference type="NCBI Taxonomy" id="575540"/>
    <lineage>
        <taxon>Bacteria</taxon>
        <taxon>Pseudomonadati</taxon>
        <taxon>Planctomycetota</taxon>
        <taxon>Planctomycetia</taxon>
        <taxon>Isosphaerales</taxon>
        <taxon>Isosphaeraceae</taxon>
        <taxon>Isosphaera</taxon>
    </lineage>
</organism>
<name>E8R5B4_ISOPI</name>
<dbReference type="HOGENOM" id="CLU_074577_0_0_0"/>
<dbReference type="InterPro" id="IPR006342">
    <property type="entry name" value="FkbM_mtfrase"/>
</dbReference>
<reference key="1">
    <citation type="submission" date="2010-11" db="EMBL/GenBank/DDBJ databases">
        <title>The complete sequence of chromosome of Isophaera pallida ATCC 43644.</title>
        <authorList>
            <consortium name="US DOE Joint Genome Institute (JGI-PGF)"/>
            <person name="Lucas S."/>
            <person name="Copeland A."/>
            <person name="Lapidus A."/>
            <person name="Bruce D."/>
            <person name="Goodwin L."/>
            <person name="Pitluck S."/>
            <person name="Kyrpides N."/>
            <person name="Mavromatis K."/>
            <person name="Pagani I."/>
            <person name="Ivanova N."/>
            <person name="Saunders E."/>
            <person name="Brettin T."/>
            <person name="Detter J.C."/>
            <person name="Han C."/>
            <person name="Tapia R."/>
            <person name="Land M."/>
            <person name="Hauser L."/>
            <person name="Markowitz V."/>
            <person name="Cheng J.-F."/>
            <person name="Hugenholtz P."/>
            <person name="Woyke T."/>
            <person name="Wu D."/>
            <person name="Eisen J.A."/>
        </authorList>
    </citation>
    <scope>NUCLEOTIDE SEQUENCE</scope>
    <source>
        <strain>ATCC 43644</strain>
    </source>
</reference>
<dbReference type="eggNOG" id="COG2242">
    <property type="taxonomic scope" value="Bacteria"/>
</dbReference>
<feature type="compositionally biased region" description="Polar residues" evidence="1">
    <location>
        <begin position="174"/>
        <end position="185"/>
    </location>
</feature>
<dbReference type="STRING" id="575540.Isop_3305"/>
<keyword evidence="4" id="KW-1185">Reference proteome</keyword>
<dbReference type="KEGG" id="ipa:Isop_3305"/>
<feature type="domain" description="Methyltransferase FkbM" evidence="2">
    <location>
        <begin position="96"/>
        <end position="243"/>
    </location>
</feature>
<keyword evidence="3" id="KW-0808">Transferase</keyword>
<dbReference type="CDD" id="cd02440">
    <property type="entry name" value="AdoMet_MTases"/>
    <property type="match status" value="1"/>
</dbReference>
<dbReference type="NCBIfam" id="TIGR01444">
    <property type="entry name" value="fkbM_fam"/>
    <property type="match status" value="1"/>
</dbReference>
<dbReference type="InParanoid" id="E8R5B4"/>
<evidence type="ECO:0000256" key="1">
    <source>
        <dbReference type="SAM" id="MobiDB-lite"/>
    </source>
</evidence>
<dbReference type="GO" id="GO:0008168">
    <property type="term" value="F:methyltransferase activity"/>
    <property type="evidence" value="ECO:0007669"/>
    <property type="project" value="UniProtKB-KW"/>
</dbReference>
<keyword evidence="3" id="KW-0489">Methyltransferase</keyword>
<sequence>MIYPELVCRWARLMFRSPALGRLPGVWRIKHHFLDLKRVQFRRSLILTRIEIGDHPQIWIDPNDLIGRTIYFRGAWEAPVARRFLSMIRPGDHVLDIGANIGQYTLLASSAVGPEGRVYAVEASPQMAQRLKVNIEVNLFSNISVIEAAAWDRDEPLILRPGDFDNAGTASVAAPSSQSDGSSEGNAAVTIPGRRLDALLEALGCERIDLIKIDVEGAESRALAGLGRFLTARPPRAIFSEFTCDSTQPEQTAQSQALHRQLVAAGYTARLADNPEGQEFQPDATPTTTRQEAVVYLLSDGVNAASLPNPIDSRRT</sequence>
<dbReference type="EMBL" id="CP002353">
    <property type="protein sequence ID" value="ADV63867.1"/>
    <property type="molecule type" value="Genomic_DNA"/>
</dbReference>
<dbReference type="AlphaFoldDB" id="E8R5B4"/>
<reference evidence="3 4" key="2">
    <citation type="journal article" date="2011" name="Stand. Genomic Sci.">
        <title>Complete genome sequence of Isosphaera pallida type strain (IS1B).</title>
        <authorList>
            <consortium name="US DOE Joint Genome Institute (JGI-PGF)"/>
            <person name="Goker M."/>
            <person name="Cleland D."/>
            <person name="Saunders E."/>
            <person name="Lapidus A."/>
            <person name="Nolan M."/>
            <person name="Lucas S."/>
            <person name="Hammon N."/>
            <person name="Deshpande S."/>
            <person name="Cheng J.F."/>
            <person name="Tapia R."/>
            <person name="Han C."/>
            <person name="Goodwin L."/>
            <person name="Pitluck S."/>
            <person name="Liolios K."/>
            <person name="Pagani I."/>
            <person name="Ivanova N."/>
            <person name="Mavromatis K."/>
            <person name="Pati A."/>
            <person name="Chen A."/>
            <person name="Palaniappan K."/>
            <person name="Land M."/>
            <person name="Hauser L."/>
            <person name="Chang Y.J."/>
            <person name="Jeffries C.D."/>
            <person name="Detter J.C."/>
            <person name="Beck B."/>
            <person name="Woyke T."/>
            <person name="Bristow J."/>
            <person name="Eisen J.A."/>
            <person name="Markowitz V."/>
            <person name="Hugenholtz P."/>
            <person name="Kyrpides N.C."/>
            <person name="Klenk H.P."/>
        </authorList>
    </citation>
    <scope>NUCLEOTIDE SEQUENCE [LARGE SCALE GENOMIC DNA]</scope>
    <source>
        <strain evidence="4">ATCC 43644 / DSM 9630 / IS1B</strain>
    </source>
</reference>
<dbReference type="RefSeq" id="WP_013566155.1">
    <property type="nucleotide sequence ID" value="NC_014962.1"/>
</dbReference>
<dbReference type="PANTHER" id="PTHR34203">
    <property type="entry name" value="METHYLTRANSFERASE, FKBM FAMILY PROTEIN"/>
    <property type="match status" value="1"/>
</dbReference>
<protein>
    <submittedName>
        <fullName evidence="3">Methyltransferase FkbM family</fullName>
    </submittedName>
</protein>
<evidence type="ECO:0000313" key="4">
    <source>
        <dbReference type="Proteomes" id="UP000008631"/>
    </source>
</evidence>
<dbReference type="SUPFAM" id="SSF53335">
    <property type="entry name" value="S-adenosyl-L-methionine-dependent methyltransferases"/>
    <property type="match status" value="1"/>
</dbReference>
<gene>
    <name evidence="3" type="ordered locus">Isop_3305</name>
</gene>